<dbReference type="EMBL" id="JBBXMP010000142">
    <property type="protein sequence ID" value="KAL0061272.1"/>
    <property type="molecule type" value="Genomic_DNA"/>
</dbReference>
<evidence type="ECO:0000313" key="3">
    <source>
        <dbReference type="Proteomes" id="UP001437256"/>
    </source>
</evidence>
<feature type="compositionally biased region" description="Polar residues" evidence="1">
    <location>
        <begin position="480"/>
        <end position="490"/>
    </location>
</feature>
<accession>A0ABR2ZLF3</accession>
<keyword evidence="3" id="KW-1185">Reference proteome</keyword>
<dbReference type="Proteomes" id="UP001437256">
    <property type="component" value="Unassembled WGS sequence"/>
</dbReference>
<evidence type="ECO:0000313" key="2">
    <source>
        <dbReference type="EMBL" id="KAL0061272.1"/>
    </source>
</evidence>
<feature type="compositionally biased region" description="Polar residues" evidence="1">
    <location>
        <begin position="500"/>
        <end position="509"/>
    </location>
</feature>
<comment type="caution">
    <text evidence="2">The sequence shown here is derived from an EMBL/GenBank/DDBJ whole genome shotgun (WGS) entry which is preliminary data.</text>
</comment>
<feature type="region of interest" description="Disordered" evidence="1">
    <location>
        <begin position="473"/>
        <end position="525"/>
    </location>
</feature>
<evidence type="ECO:0000256" key="1">
    <source>
        <dbReference type="SAM" id="MobiDB-lite"/>
    </source>
</evidence>
<proteinExistence type="predicted"/>
<name>A0ABR2ZLF3_9AGAR</name>
<sequence length="757" mass="84079">MSSRLKAYRYRQHIPPLHTSCPTCGKSVSVRPCFGKVNPSHRGYFYEACDDPDPRVTHFIAWRDDLERTGLPSELKVYRFPDPKENKSLQELLAYDPTEEHFLPYPSTPSKHSSSYQPVKQAEPRNRLAVEDMFHLDHPATPTTSGRICGIPIPDQSLTNQQAEDYSHWLDAYEDHLFSGDSCSGIPAPAPPSSLPALVAAQITNAPPQPILDPIPPPNTQPTVPSNIDSLHHSESELSSTQIQEVDSGSDQLWTIGAVEKRLINGQIRSCCSGKGCAGSEKPGRPAEACSFKHCINCCKAYQRHFAVPCRYLGHRILPPTTDPTTPTSKSSRNTERIPKPVVGRPLKPIHYQHRQDAIDDYHQSAQTVTTQKHYEEEESKTLDITFFDGHGGTQEFSVVSKTFPHFKLADAPEFVRSAIGANPEVYHPETGRWKQADIAVPWKIVAGETLLYRAPQKYGQMREFPVSDEMQSMMEVQSKLRSSSINKPQNPLKRKDLPFTSSLPQSPRQRPRVDTHPPSPITESSTVELIVLEDSPSPSPAPLASCPVKRELTSGPAKLAVSAVSNSTATLTEMQCCEPDSRHALWPLRYFAPMKEGIDTAGQQSGGSELDKYSRAFGVEILWPTFSRHMKFWAAASDDLKEEFIQNPISTWKDFRTRVSKEWPEGKVPGLRELKSKKKTPRPSVEIKAEPVVAAVKVESVAEVNMELVESVTKTRAAVTPRGTGQTTLTPSRTTVQTTQKGNCQLIILSSGSESD</sequence>
<organism evidence="2 3">
    <name type="scientific">Marasmius tenuissimus</name>
    <dbReference type="NCBI Taxonomy" id="585030"/>
    <lineage>
        <taxon>Eukaryota</taxon>
        <taxon>Fungi</taxon>
        <taxon>Dikarya</taxon>
        <taxon>Basidiomycota</taxon>
        <taxon>Agaricomycotina</taxon>
        <taxon>Agaricomycetes</taxon>
        <taxon>Agaricomycetidae</taxon>
        <taxon>Agaricales</taxon>
        <taxon>Marasmiineae</taxon>
        <taxon>Marasmiaceae</taxon>
        <taxon>Marasmius</taxon>
    </lineage>
</organism>
<feature type="region of interest" description="Disordered" evidence="1">
    <location>
        <begin position="213"/>
        <end position="246"/>
    </location>
</feature>
<gene>
    <name evidence="2" type="ORF">AAF712_011930</name>
</gene>
<feature type="compositionally biased region" description="Low complexity" evidence="1">
    <location>
        <begin position="319"/>
        <end position="328"/>
    </location>
</feature>
<feature type="region of interest" description="Disordered" evidence="1">
    <location>
        <begin position="319"/>
        <end position="344"/>
    </location>
</feature>
<protein>
    <submittedName>
        <fullName evidence="2">Uncharacterized protein</fullName>
    </submittedName>
</protein>
<reference evidence="2 3" key="1">
    <citation type="submission" date="2024-05" db="EMBL/GenBank/DDBJ databases">
        <title>A draft genome resource for the thread blight pathogen Marasmius tenuissimus strain MS-2.</title>
        <authorList>
            <person name="Yulfo-Soto G.E."/>
            <person name="Baruah I.K."/>
            <person name="Amoako-Attah I."/>
            <person name="Bukari Y."/>
            <person name="Meinhardt L.W."/>
            <person name="Bailey B.A."/>
            <person name="Cohen S.P."/>
        </authorList>
    </citation>
    <scope>NUCLEOTIDE SEQUENCE [LARGE SCALE GENOMIC DNA]</scope>
    <source>
        <strain evidence="2 3">MS-2</strain>
    </source>
</reference>